<reference evidence="4 5" key="1">
    <citation type="journal article" date="2013" name="Nature">
        <title>Insights into bilaterian evolution from three spiralian genomes.</title>
        <authorList>
            <person name="Simakov O."/>
            <person name="Marletaz F."/>
            <person name="Cho S.J."/>
            <person name="Edsinger-Gonzales E."/>
            <person name="Havlak P."/>
            <person name="Hellsten U."/>
            <person name="Kuo D.H."/>
            <person name="Larsson T."/>
            <person name="Lv J."/>
            <person name="Arendt D."/>
            <person name="Savage R."/>
            <person name="Osoegawa K."/>
            <person name="de Jong P."/>
            <person name="Grimwood J."/>
            <person name="Chapman J.A."/>
            <person name="Shapiro H."/>
            <person name="Aerts A."/>
            <person name="Otillar R.P."/>
            <person name="Terry A.Y."/>
            <person name="Boore J.L."/>
            <person name="Grigoriev I.V."/>
            <person name="Lindberg D.R."/>
            <person name="Seaver E.C."/>
            <person name="Weisblat D.A."/>
            <person name="Putnam N.H."/>
            <person name="Rokhsar D.S."/>
        </authorList>
    </citation>
    <scope>NUCLEOTIDE SEQUENCE [LARGE SCALE GENOMIC DNA]</scope>
</reference>
<keyword evidence="5" id="KW-1185">Reference proteome</keyword>
<dbReference type="InterPro" id="IPR035234">
    <property type="entry name" value="IgGFc-bd_N"/>
</dbReference>
<dbReference type="RefSeq" id="XP_009052869.1">
    <property type="nucleotide sequence ID" value="XM_009054621.1"/>
</dbReference>
<dbReference type="Pfam" id="PF17517">
    <property type="entry name" value="IgGFc_binding"/>
    <property type="match status" value="1"/>
</dbReference>
<name>V4AS26_LOTGI</name>
<evidence type="ECO:0000313" key="5">
    <source>
        <dbReference type="Proteomes" id="UP000030746"/>
    </source>
</evidence>
<gene>
    <name evidence="4" type="ORF">LOTGIDRAFT_159932</name>
</gene>
<protein>
    <recommendedName>
        <fullName evidence="3">IgGFc-binding protein N-terminal domain-containing protein</fullName>
    </recommendedName>
</protein>
<dbReference type="OrthoDB" id="10005154at2759"/>
<evidence type="ECO:0000256" key="1">
    <source>
        <dbReference type="SAM" id="MobiDB-lite"/>
    </source>
</evidence>
<evidence type="ECO:0000313" key="4">
    <source>
        <dbReference type="EMBL" id="ESO96516.1"/>
    </source>
</evidence>
<proteinExistence type="predicted"/>
<organism evidence="4 5">
    <name type="scientific">Lottia gigantea</name>
    <name type="common">Giant owl limpet</name>
    <dbReference type="NCBI Taxonomy" id="225164"/>
    <lineage>
        <taxon>Eukaryota</taxon>
        <taxon>Metazoa</taxon>
        <taxon>Spiralia</taxon>
        <taxon>Lophotrochozoa</taxon>
        <taxon>Mollusca</taxon>
        <taxon>Gastropoda</taxon>
        <taxon>Patellogastropoda</taxon>
        <taxon>Lottioidea</taxon>
        <taxon>Lottiidae</taxon>
        <taxon>Lottia</taxon>
    </lineage>
</organism>
<dbReference type="KEGG" id="lgi:LOTGIDRAFT_159932"/>
<dbReference type="Proteomes" id="UP000030746">
    <property type="component" value="Unassembled WGS sequence"/>
</dbReference>
<keyword evidence="2" id="KW-0812">Transmembrane</keyword>
<dbReference type="GeneID" id="20238206"/>
<accession>V4AS26</accession>
<sequence length="674" mass="75595">MSFLYIGRISKNFQTPEILDTHGFEVSNFDGIEISHWGNYFVFTFLKCFSDFETNVDNIIVVTTRNVSSTISIICMETNETWEVSLEPFEEYKLHLNSSVTAIPFGEILPRKAIVVMASTKVSVYGFSANGSSVDGFLVIPVAGLGNEYRTVSPVTYRATHSYPEGGPQFAVVAVEDETNLTITFTINNRCIINKQHRWNIGQLKTFTLSTYDVLNIWCASDTTGSLVQSSKPVAVLSGSIAVAIPISAYPNHVVEMLPPTKDYGYQWVVQAPTGTDYSSMYRIIFHENNTTISFYDPPEIFYPGDFIDVEIENDDKQQFCFSTNKPVLVVLINRGTNEPSSTYQYQGEAYMSIIPPYEKYGNYYVVPYGLITNATDRLAIIGYTEYRHLLVPQVTPYESVEHCDDVFETSIVSLPYSSQVKSSVYHCAQPFAVLMYGYNVKLGYGLPGGFNVTDTSGEEECLSSPCLDNGWCIETSLSFFCYYAEMTTTTANYNSSYVTEYSTTESTISDTPSSTTEDTSTTNDVTTNNTTEEASNTTGTESNLTTTQIPKLTKYPTTTNSTTVSISEFRRIYFLCECPCVNRLDTTKNLLIHEEEQKKNILSKANLSKTQREKTSADNITKAEQDLGFTAVFIMTSICSIIVLLDLLKLAGWIRGYICRRKQTLEESQQRSW</sequence>
<evidence type="ECO:0000256" key="2">
    <source>
        <dbReference type="SAM" id="Phobius"/>
    </source>
</evidence>
<feature type="compositionally biased region" description="Low complexity" evidence="1">
    <location>
        <begin position="505"/>
        <end position="548"/>
    </location>
</feature>
<keyword evidence="2" id="KW-1133">Transmembrane helix</keyword>
<keyword evidence="2" id="KW-0472">Membrane</keyword>
<dbReference type="PANTHER" id="PTHR46534">
    <property type="entry name" value="IGGFC_BINDING DOMAIN-CONTAINING PROTEIN"/>
    <property type="match status" value="1"/>
</dbReference>
<dbReference type="PANTHER" id="PTHR46534:SF1">
    <property type="entry name" value="IGGFC-BINDING PROTEIN N-TERMINAL DOMAIN-CONTAINING PROTEIN"/>
    <property type="match status" value="1"/>
</dbReference>
<dbReference type="EMBL" id="KB201459">
    <property type="protein sequence ID" value="ESO96516.1"/>
    <property type="molecule type" value="Genomic_DNA"/>
</dbReference>
<evidence type="ECO:0000259" key="3">
    <source>
        <dbReference type="Pfam" id="PF17517"/>
    </source>
</evidence>
<feature type="transmembrane region" description="Helical" evidence="2">
    <location>
        <begin position="628"/>
        <end position="649"/>
    </location>
</feature>
<dbReference type="HOGENOM" id="CLU_410094_0_0_1"/>
<dbReference type="AlphaFoldDB" id="V4AS26"/>
<feature type="domain" description="IgGFc-binding protein N-terminal" evidence="3">
    <location>
        <begin position="135"/>
        <end position="438"/>
    </location>
</feature>
<dbReference type="CTD" id="20238206"/>
<feature type="region of interest" description="Disordered" evidence="1">
    <location>
        <begin position="505"/>
        <end position="552"/>
    </location>
</feature>